<dbReference type="GO" id="GO:0005886">
    <property type="term" value="C:plasma membrane"/>
    <property type="evidence" value="ECO:0007669"/>
    <property type="project" value="UniProtKB-SubCell"/>
</dbReference>
<evidence type="ECO:0000313" key="25">
    <source>
        <dbReference type="EMBL" id="PIG86145.1"/>
    </source>
</evidence>
<feature type="active site" description="Proton donor" evidence="20">
    <location>
        <position position="133"/>
    </location>
</feature>
<name>A0A2G7G0N0_9EURO</name>
<dbReference type="EMBL" id="NEXV01000271">
    <property type="protein sequence ID" value="PIG86145.1"/>
    <property type="molecule type" value="Genomic_DNA"/>
</dbReference>
<evidence type="ECO:0000256" key="11">
    <source>
        <dbReference type="ARBA" id="ARBA00022729"/>
    </source>
</evidence>
<comment type="caution">
    <text evidence="25">The sequence shown here is derived from an EMBL/GenBank/DDBJ whole genome shotgun (WGS) entry which is preliminary data.</text>
</comment>
<organism evidence="25 26">
    <name type="scientific">Aspergillus arachidicola</name>
    <dbReference type="NCBI Taxonomy" id="656916"/>
    <lineage>
        <taxon>Eukaryota</taxon>
        <taxon>Fungi</taxon>
        <taxon>Dikarya</taxon>
        <taxon>Ascomycota</taxon>
        <taxon>Pezizomycotina</taxon>
        <taxon>Eurotiomycetes</taxon>
        <taxon>Eurotiomycetidae</taxon>
        <taxon>Eurotiales</taxon>
        <taxon>Aspergillaceae</taxon>
        <taxon>Aspergillus</taxon>
        <taxon>Aspergillus subgen. Circumdati</taxon>
    </lineage>
</organism>
<feature type="compositionally biased region" description="Polar residues" evidence="22">
    <location>
        <begin position="263"/>
        <end position="274"/>
    </location>
</feature>
<feature type="domain" description="GH16" evidence="24">
    <location>
        <begin position="38"/>
        <end position="240"/>
    </location>
</feature>
<dbReference type="InterPro" id="IPR050546">
    <property type="entry name" value="Glycosyl_Hydrlase_16"/>
</dbReference>
<evidence type="ECO:0000256" key="1">
    <source>
        <dbReference type="ARBA" id="ARBA00000822"/>
    </source>
</evidence>
<dbReference type="Gene3D" id="2.60.120.200">
    <property type="match status" value="1"/>
</dbReference>
<evidence type="ECO:0000256" key="10">
    <source>
        <dbReference type="ARBA" id="ARBA00022679"/>
    </source>
</evidence>
<evidence type="ECO:0000256" key="20">
    <source>
        <dbReference type="PIRSR" id="PIRSR037299-1"/>
    </source>
</evidence>
<proteinExistence type="inferred from homology"/>
<evidence type="ECO:0000256" key="15">
    <source>
        <dbReference type="ARBA" id="ARBA00023180"/>
    </source>
</evidence>
<evidence type="ECO:0000259" key="24">
    <source>
        <dbReference type="PROSITE" id="PS51762"/>
    </source>
</evidence>
<dbReference type="PANTHER" id="PTHR10963">
    <property type="entry name" value="GLYCOSYL HYDROLASE-RELATED"/>
    <property type="match status" value="1"/>
</dbReference>
<reference evidence="25 26" key="1">
    <citation type="submission" date="2017-05" db="EMBL/GenBank/DDBJ databases">
        <title>Genome sequence for an aflatoxigenic pathogen of Argentinian peanut, Aspergillus arachidicola.</title>
        <authorList>
            <person name="Moore G."/>
            <person name="Beltz S.B."/>
            <person name="Mack B.M."/>
        </authorList>
    </citation>
    <scope>NUCLEOTIDE SEQUENCE [LARGE SCALE GENOMIC DNA]</scope>
    <source>
        <strain evidence="25 26">CBS 117610</strain>
    </source>
</reference>
<keyword evidence="11 23" id="KW-0732">Signal</keyword>
<evidence type="ECO:0000256" key="17">
    <source>
        <dbReference type="ARBA" id="ARBA00023295"/>
    </source>
</evidence>
<dbReference type="InterPro" id="IPR000757">
    <property type="entry name" value="Beta-glucanase-like"/>
</dbReference>
<feature type="signal peptide" evidence="23">
    <location>
        <begin position="1"/>
        <end position="28"/>
    </location>
</feature>
<evidence type="ECO:0000256" key="18">
    <source>
        <dbReference type="ARBA" id="ARBA00023316"/>
    </source>
</evidence>
<evidence type="ECO:0000256" key="22">
    <source>
        <dbReference type="SAM" id="MobiDB-lite"/>
    </source>
</evidence>
<dbReference type="GO" id="GO:0008843">
    <property type="term" value="F:endochitinase activity"/>
    <property type="evidence" value="ECO:0007669"/>
    <property type="project" value="UniProtKB-EC"/>
</dbReference>
<keyword evidence="14 21" id="KW-1015">Disulfide bond</keyword>
<evidence type="ECO:0000256" key="16">
    <source>
        <dbReference type="ARBA" id="ARBA00023288"/>
    </source>
</evidence>
<evidence type="ECO:0000256" key="21">
    <source>
        <dbReference type="PIRSR" id="PIRSR037299-2"/>
    </source>
</evidence>
<evidence type="ECO:0000256" key="6">
    <source>
        <dbReference type="ARBA" id="ARBA00022512"/>
    </source>
</evidence>
<feature type="chain" id="PRO_5013573545" description="chitinase" evidence="23">
    <location>
        <begin position="29"/>
        <end position="438"/>
    </location>
</feature>
<accession>A0A2G7G0N0</accession>
<evidence type="ECO:0000256" key="8">
    <source>
        <dbReference type="ARBA" id="ARBA00022622"/>
    </source>
</evidence>
<sequence>LVALTCSGIMYFNYAAATLAALLPLCSAQTYSACNPLKVSGCKPNPGMGSNFNSDFTTGDGALGGWTTTAGKVTTSGQGAEFTLAKRGDAPTIDTSDYFLFGKVEVIMKAAPGTGIVSSIVLESDALDEIDWEALGGDTTQIQTNYFGKGDTSSYDRATFVNMASPQADYHTYTIDWNKDQTTWSVDGNVVRTLNYNDAKGGSRYPQTPMRLRLGIWAGGDPGNAPGTIQWAGGPTDYSKAPFTMYVKSVNIVNYTPSDSYTYSDNSGSWQSVKTSGSGSSPEPRSTSSTSSTTESASSSEPATESSTTSKTSPTGFITSTTSSTTGSTTDSTESTTGTTTGTTTGSSSESGSGSTTAESSSSTGSSGAGASTTESSAPGSLPALDLPLARDLLLVLDLPLARDLSLARLLARPLVPLPPFLSPTPLQHLMVDLSWAS</sequence>
<keyword evidence="13" id="KW-0472">Membrane</keyword>
<evidence type="ECO:0000256" key="9">
    <source>
        <dbReference type="ARBA" id="ARBA00022676"/>
    </source>
</evidence>
<keyword evidence="6" id="KW-0134">Cell wall</keyword>
<dbReference type="InterPro" id="IPR017168">
    <property type="entry name" value="CHR-like"/>
</dbReference>
<keyword evidence="8" id="KW-0336">GPI-anchor</keyword>
<feature type="compositionally biased region" description="Low complexity" evidence="22">
    <location>
        <begin position="275"/>
        <end position="381"/>
    </location>
</feature>
<dbReference type="STRING" id="656916.A0A2G7G0N0"/>
<evidence type="ECO:0000256" key="7">
    <source>
        <dbReference type="ARBA" id="ARBA00022525"/>
    </source>
</evidence>
<keyword evidence="9" id="KW-0328">Glycosyltransferase</keyword>
<protein>
    <recommendedName>
        <fullName evidence="4">chitinase</fullName>
        <ecNumber evidence="4">3.2.1.14</ecNumber>
    </recommendedName>
</protein>
<dbReference type="EC" id="3.2.1.14" evidence="4"/>
<evidence type="ECO:0000256" key="2">
    <source>
        <dbReference type="ARBA" id="ARBA00004191"/>
    </source>
</evidence>
<dbReference type="GO" id="GO:0009277">
    <property type="term" value="C:fungal-type cell wall"/>
    <property type="evidence" value="ECO:0007669"/>
    <property type="project" value="TreeGrafter"/>
</dbReference>
<dbReference type="GO" id="GO:0016757">
    <property type="term" value="F:glycosyltransferase activity"/>
    <property type="evidence" value="ECO:0007669"/>
    <property type="project" value="UniProtKB-KW"/>
</dbReference>
<keyword evidence="12" id="KW-0378">Hydrolase</keyword>
<evidence type="ECO:0000256" key="3">
    <source>
        <dbReference type="ARBA" id="ARBA00004609"/>
    </source>
</evidence>
<feature type="region of interest" description="Disordered" evidence="22">
    <location>
        <begin position="263"/>
        <end position="381"/>
    </location>
</feature>
<keyword evidence="26" id="KW-1185">Reference proteome</keyword>
<evidence type="ECO:0000313" key="26">
    <source>
        <dbReference type="Proteomes" id="UP000231358"/>
    </source>
</evidence>
<evidence type="ECO:0000256" key="19">
    <source>
        <dbReference type="ARBA" id="ARBA00038074"/>
    </source>
</evidence>
<keyword evidence="7" id="KW-0964">Secreted</keyword>
<feature type="disulfide bond" evidence="21">
    <location>
        <begin position="34"/>
        <end position="42"/>
    </location>
</feature>
<dbReference type="SUPFAM" id="SSF49899">
    <property type="entry name" value="Concanavalin A-like lectins/glucanases"/>
    <property type="match status" value="1"/>
</dbReference>
<evidence type="ECO:0000256" key="23">
    <source>
        <dbReference type="SAM" id="SignalP"/>
    </source>
</evidence>
<dbReference type="PROSITE" id="PS51762">
    <property type="entry name" value="GH16_2"/>
    <property type="match status" value="1"/>
</dbReference>
<dbReference type="Proteomes" id="UP000231358">
    <property type="component" value="Unassembled WGS sequence"/>
</dbReference>
<dbReference type="GO" id="GO:0005975">
    <property type="term" value="P:carbohydrate metabolic process"/>
    <property type="evidence" value="ECO:0007669"/>
    <property type="project" value="InterPro"/>
</dbReference>
<feature type="active site" description="Nucleophile" evidence="20">
    <location>
        <position position="129"/>
    </location>
</feature>
<keyword evidence="17" id="KW-0326">Glycosidase</keyword>
<keyword evidence="10" id="KW-0808">Transferase</keyword>
<gene>
    <name evidence="25" type="ORF">AARAC_006809</name>
</gene>
<keyword evidence="15" id="KW-0325">Glycoprotein</keyword>
<dbReference type="GO" id="GO:0031505">
    <property type="term" value="P:fungal-type cell wall organization"/>
    <property type="evidence" value="ECO:0007669"/>
    <property type="project" value="TreeGrafter"/>
</dbReference>
<dbReference type="FunFam" id="2.60.120.200:FF:000162">
    <property type="entry name" value="Glycosidase"/>
    <property type="match status" value="1"/>
</dbReference>
<keyword evidence="5" id="KW-1003">Cell membrane</keyword>
<dbReference type="PIRSF" id="PIRSF037299">
    <property type="entry name" value="Glycosidase_CRH1_prd"/>
    <property type="match status" value="1"/>
</dbReference>
<keyword evidence="18" id="KW-0961">Cell wall biogenesis/degradation</keyword>
<dbReference type="AlphaFoldDB" id="A0A2G7G0N0"/>
<evidence type="ECO:0000256" key="14">
    <source>
        <dbReference type="ARBA" id="ARBA00023157"/>
    </source>
</evidence>
<comment type="similarity">
    <text evidence="19">Belongs to the glycosyl hydrolase 16 family. CRH1 subfamily.</text>
</comment>
<evidence type="ECO:0000256" key="13">
    <source>
        <dbReference type="ARBA" id="ARBA00023136"/>
    </source>
</evidence>
<evidence type="ECO:0000256" key="4">
    <source>
        <dbReference type="ARBA" id="ARBA00012729"/>
    </source>
</evidence>
<evidence type="ECO:0000256" key="12">
    <source>
        <dbReference type="ARBA" id="ARBA00022801"/>
    </source>
</evidence>
<evidence type="ECO:0000256" key="5">
    <source>
        <dbReference type="ARBA" id="ARBA00022475"/>
    </source>
</evidence>
<comment type="catalytic activity">
    <reaction evidence="1">
        <text>Random endo-hydrolysis of N-acetyl-beta-D-glucosaminide (1-&gt;4)-beta-linkages in chitin and chitodextrins.</text>
        <dbReference type="EC" id="3.2.1.14"/>
    </reaction>
</comment>
<dbReference type="Pfam" id="PF00722">
    <property type="entry name" value="Glyco_hydro_16"/>
    <property type="match status" value="1"/>
</dbReference>
<dbReference type="PANTHER" id="PTHR10963:SF27">
    <property type="entry name" value="GLYCOSIDASE-RELATED"/>
    <property type="match status" value="1"/>
</dbReference>
<comment type="subcellular location">
    <subcellularLocation>
        <location evidence="3">Cell membrane</location>
        <topology evidence="3">Lipid-anchor</topology>
        <topology evidence="3">GPI-anchor</topology>
    </subcellularLocation>
    <subcellularLocation>
        <location evidence="2">Secreted</location>
        <location evidence="2">Cell wall</location>
    </subcellularLocation>
</comment>
<dbReference type="CDD" id="cd02183">
    <property type="entry name" value="GH16_fungal_CRH1_transglycosylase"/>
    <property type="match status" value="1"/>
</dbReference>
<dbReference type="InterPro" id="IPR013320">
    <property type="entry name" value="ConA-like_dom_sf"/>
</dbReference>
<keyword evidence="16" id="KW-0449">Lipoprotein</keyword>
<feature type="non-terminal residue" evidence="25">
    <location>
        <position position="1"/>
    </location>
</feature>
<dbReference type="GO" id="GO:0098552">
    <property type="term" value="C:side of membrane"/>
    <property type="evidence" value="ECO:0007669"/>
    <property type="project" value="UniProtKB-KW"/>
</dbReference>